<accession>A0A2G2VJM8</accession>
<reference evidence="7 8" key="1">
    <citation type="journal article" date="2017" name="Genome Biol.">
        <title>New reference genome sequences of hot pepper reveal the massive evolution of plant disease-resistance genes by retroduplication.</title>
        <authorList>
            <person name="Kim S."/>
            <person name="Park J."/>
            <person name="Yeom S.I."/>
            <person name="Kim Y.M."/>
            <person name="Seo E."/>
            <person name="Kim K.T."/>
            <person name="Kim M.S."/>
            <person name="Lee J.M."/>
            <person name="Cheong K."/>
            <person name="Shin H.S."/>
            <person name="Kim S.B."/>
            <person name="Han K."/>
            <person name="Lee J."/>
            <person name="Park M."/>
            <person name="Lee H.A."/>
            <person name="Lee H.Y."/>
            <person name="Lee Y."/>
            <person name="Oh S."/>
            <person name="Lee J.H."/>
            <person name="Choi E."/>
            <person name="Choi E."/>
            <person name="Lee S.E."/>
            <person name="Jeon J."/>
            <person name="Kim H."/>
            <person name="Choi G."/>
            <person name="Song H."/>
            <person name="Lee J."/>
            <person name="Lee S.C."/>
            <person name="Kwon J.K."/>
            <person name="Lee H.Y."/>
            <person name="Koo N."/>
            <person name="Hong Y."/>
            <person name="Kim R.W."/>
            <person name="Kang W.H."/>
            <person name="Huh J.H."/>
            <person name="Kang B.C."/>
            <person name="Yang T.J."/>
            <person name="Lee Y.H."/>
            <person name="Bennetzen J.L."/>
            <person name="Choi D."/>
        </authorList>
    </citation>
    <scope>NUCLEOTIDE SEQUENCE [LARGE SCALE GENOMIC DNA]</scope>
    <source>
        <strain evidence="8">cv. PBC81</strain>
    </source>
</reference>
<dbReference type="Pfam" id="PF20160">
    <property type="entry name" value="C-JID"/>
    <property type="match status" value="1"/>
</dbReference>
<gene>
    <name evidence="7" type="ORF">CQW23_29548</name>
</gene>
<dbReference type="Proteomes" id="UP000224567">
    <property type="component" value="Unassembled WGS sequence"/>
</dbReference>
<dbReference type="GO" id="GO:0006952">
    <property type="term" value="P:defense response"/>
    <property type="evidence" value="ECO:0007669"/>
    <property type="project" value="UniProtKB-KW"/>
</dbReference>
<keyword evidence="8" id="KW-1185">Reference proteome</keyword>
<dbReference type="Pfam" id="PF23286">
    <property type="entry name" value="LRR_13"/>
    <property type="match status" value="1"/>
</dbReference>
<feature type="domain" description="Reverse transcriptase Ty1/copia-type" evidence="4">
    <location>
        <begin position="54"/>
        <end position="104"/>
    </location>
</feature>
<reference evidence="8" key="2">
    <citation type="journal article" date="2017" name="J. Anim. Genet.">
        <title>Multiple reference genome sequences of hot pepper reveal the massive evolution of plant disease resistance genes by retroduplication.</title>
        <authorList>
            <person name="Kim S."/>
            <person name="Park J."/>
            <person name="Yeom S.-I."/>
            <person name="Kim Y.-M."/>
            <person name="Seo E."/>
            <person name="Kim K.-T."/>
            <person name="Kim M.-S."/>
            <person name="Lee J.M."/>
            <person name="Cheong K."/>
            <person name="Shin H.-S."/>
            <person name="Kim S.-B."/>
            <person name="Han K."/>
            <person name="Lee J."/>
            <person name="Park M."/>
            <person name="Lee H.-A."/>
            <person name="Lee H.-Y."/>
            <person name="Lee Y."/>
            <person name="Oh S."/>
            <person name="Lee J.H."/>
            <person name="Choi E."/>
            <person name="Choi E."/>
            <person name="Lee S.E."/>
            <person name="Jeon J."/>
            <person name="Kim H."/>
            <person name="Choi G."/>
            <person name="Song H."/>
            <person name="Lee J."/>
            <person name="Lee S.-C."/>
            <person name="Kwon J.-K."/>
            <person name="Lee H.-Y."/>
            <person name="Koo N."/>
            <person name="Hong Y."/>
            <person name="Kim R.W."/>
            <person name="Kang W.-H."/>
            <person name="Huh J.H."/>
            <person name="Kang B.-C."/>
            <person name="Yang T.-J."/>
            <person name="Lee Y.-H."/>
            <person name="Bennetzen J.L."/>
            <person name="Choi D."/>
        </authorList>
    </citation>
    <scope>NUCLEOTIDE SEQUENCE [LARGE SCALE GENOMIC DNA]</scope>
    <source>
        <strain evidence="8">cv. PBC81</strain>
    </source>
</reference>
<dbReference type="STRING" id="33114.A0A2G2VJM8"/>
<dbReference type="InterPro" id="IPR045344">
    <property type="entry name" value="C-JID"/>
</dbReference>
<protein>
    <recommendedName>
        <fullName evidence="9">Reverse transcriptase Ty1/copia-type domain-containing protein</fullName>
    </recommendedName>
</protein>
<dbReference type="SUPFAM" id="SSF52047">
    <property type="entry name" value="RNI-like"/>
    <property type="match status" value="1"/>
</dbReference>
<keyword evidence="2" id="KW-0677">Repeat</keyword>
<feature type="domain" description="Disease resistance protein RPS4B/Roq1-like leucine-rich repeats" evidence="6">
    <location>
        <begin position="302"/>
        <end position="387"/>
    </location>
</feature>
<organism evidence="7 8">
    <name type="scientific">Capsicum baccatum</name>
    <name type="common">Peruvian pepper</name>
    <dbReference type="NCBI Taxonomy" id="33114"/>
    <lineage>
        <taxon>Eukaryota</taxon>
        <taxon>Viridiplantae</taxon>
        <taxon>Streptophyta</taxon>
        <taxon>Embryophyta</taxon>
        <taxon>Tracheophyta</taxon>
        <taxon>Spermatophyta</taxon>
        <taxon>Magnoliopsida</taxon>
        <taxon>eudicotyledons</taxon>
        <taxon>Gunneridae</taxon>
        <taxon>Pentapetalae</taxon>
        <taxon>asterids</taxon>
        <taxon>lamiids</taxon>
        <taxon>Solanales</taxon>
        <taxon>Solanaceae</taxon>
        <taxon>Solanoideae</taxon>
        <taxon>Capsiceae</taxon>
        <taxon>Capsicum</taxon>
    </lineage>
</organism>
<feature type="domain" description="Reverse transcriptase Ty1/copia-type" evidence="4">
    <location>
        <begin position="3"/>
        <end position="50"/>
    </location>
</feature>
<evidence type="ECO:0000259" key="6">
    <source>
        <dbReference type="Pfam" id="PF23286"/>
    </source>
</evidence>
<dbReference type="InterPro" id="IPR032675">
    <property type="entry name" value="LRR_dom_sf"/>
</dbReference>
<evidence type="ECO:0000313" key="8">
    <source>
        <dbReference type="Proteomes" id="UP000224567"/>
    </source>
</evidence>
<evidence type="ECO:0000256" key="1">
    <source>
        <dbReference type="ARBA" id="ARBA00022614"/>
    </source>
</evidence>
<evidence type="ECO:0000313" key="7">
    <source>
        <dbReference type="EMBL" id="PHT33211.1"/>
    </source>
</evidence>
<evidence type="ECO:0000256" key="3">
    <source>
        <dbReference type="ARBA" id="ARBA00022821"/>
    </source>
</evidence>
<dbReference type="InterPro" id="IPR043502">
    <property type="entry name" value="DNA/RNA_pol_sf"/>
</dbReference>
<dbReference type="InterPro" id="IPR058546">
    <property type="entry name" value="RPS4B/Roq1-like_LRR"/>
</dbReference>
<sequence length="665" mass="76441">MATVRCVIALATSKGWNLHQMDVHNAFLQGDLEEEVYMEMPKGFRRHEEHSAHDYSLFTLHQGNDTVILRVYVDDLLITGSSASSINATKIKLHQQFKMKDLGISSLSGAKPAITPLESNARLTSIEYDQATGAQDINFVVQTLSQFMQHPKKSHSKAATRVVSVTLIEMPVQTSEDQLLVMLFILVNHSYHGSPRSNTPFLGVLLKLSTEAWLQQLQNLLGWLDCFRNLSSINGVLAKYFHNTLPEIHGNFESLLLKTLEIYHCSGFIELPQSLGVQKKLVELNLYGCRNLKKLPNSIQMESLEVLEISNCPKLDRFPEISEDMHRLSELTLQSTGIRELPLSIGNLSGLTSLDLEHCEDLVSLPNSLSNLKNLQFLCIRGCKKLEKLPENIGDLQVLEELDARETAISQLPLSITKLGKLKKLRFSNGHFSSFILHQLWLFPPWKYLIFLNIQFCQNLNELSGELPPNLERLYADYYLASKSIEDLLINCGTLKLISLSLHGHEDTECEPVVLMFIQQFLRTCIKDVFHRRNFFFFLFDQVRIPKSFGYQFTNQRKVSIDLNPSWYNDRFMGFSIFFYSYGGRCSKVTLICKSDPERKNSLECYPNHFGGPDTLCFIYIPFKTWWHNSYSKRWKKPNDYCRFEVSTWPRSEACWAIRLEYDSV</sequence>
<dbReference type="OrthoDB" id="1936883at2759"/>
<dbReference type="Pfam" id="PF07727">
    <property type="entry name" value="RVT_2"/>
    <property type="match status" value="2"/>
</dbReference>
<evidence type="ECO:0000256" key="2">
    <source>
        <dbReference type="ARBA" id="ARBA00022737"/>
    </source>
</evidence>
<proteinExistence type="predicted"/>
<dbReference type="EMBL" id="MLFT02000012">
    <property type="protein sequence ID" value="PHT33211.1"/>
    <property type="molecule type" value="Genomic_DNA"/>
</dbReference>
<dbReference type="InterPro" id="IPR013103">
    <property type="entry name" value="RVT_2"/>
</dbReference>
<evidence type="ECO:0000259" key="4">
    <source>
        <dbReference type="Pfam" id="PF07727"/>
    </source>
</evidence>
<dbReference type="Gene3D" id="3.80.10.10">
    <property type="entry name" value="Ribonuclease Inhibitor"/>
    <property type="match status" value="2"/>
</dbReference>
<comment type="caution">
    <text evidence="7">The sequence shown here is derived from an EMBL/GenBank/DDBJ whole genome shotgun (WGS) entry which is preliminary data.</text>
</comment>
<evidence type="ECO:0000259" key="5">
    <source>
        <dbReference type="Pfam" id="PF20160"/>
    </source>
</evidence>
<dbReference type="AlphaFoldDB" id="A0A2G2VJM8"/>
<dbReference type="PANTHER" id="PTHR36766">
    <property type="entry name" value="PLANT BROAD-SPECTRUM MILDEW RESISTANCE PROTEIN RPW8"/>
    <property type="match status" value="1"/>
</dbReference>
<feature type="domain" description="C-JID" evidence="5">
    <location>
        <begin position="542"/>
        <end position="662"/>
    </location>
</feature>
<evidence type="ECO:0008006" key="9">
    <source>
        <dbReference type="Google" id="ProtNLM"/>
    </source>
</evidence>
<keyword evidence="1" id="KW-0433">Leucine-rich repeat</keyword>
<name>A0A2G2VJM8_CAPBA</name>
<dbReference type="PANTHER" id="PTHR36766:SF30">
    <property type="entry name" value="TIR-NBS TYPE DISEASE RESISTANCE PROTEIN-RELATED"/>
    <property type="match status" value="1"/>
</dbReference>
<keyword evidence="3" id="KW-0611">Plant defense</keyword>
<dbReference type="SUPFAM" id="SSF56672">
    <property type="entry name" value="DNA/RNA polymerases"/>
    <property type="match status" value="1"/>
</dbReference>